<dbReference type="SUPFAM" id="SSF46785">
    <property type="entry name" value="Winged helix' DNA-binding domain"/>
    <property type="match status" value="1"/>
</dbReference>
<comment type="caution">
    <text evidence="1">The sequence shown here is derived from an EMBL/GenBank/DDBJ whole genome shotgun (WGS) entry which is preliminary data.</text>
</comment>
<dbReference type="InterPro" id="IPR036390">
    <property type="entry name" value="WH_DNA-bd_sf"/>
</dbReference>
<gene>
    <name evidence="1" type="ORF">K737_301104</name>
</gene>
<evidence type="ECO:0000313" key="2">
    <source>
        <dbReference type="Proteomes" id="UP000026922"/>
    </source>
</evidence>
<organism evidence="1 2">
    <name type="scientific">Holospora undulata HU1</name>
    <dbReference type="NCBI Taxonomy" id="1321371"/>
    <lineage>
        <taxon>Bacteria</taxon>
        <taxon>Pseudomonadati</taxon>
        <taxon>Pseudomonadota</taxon>
        <taxon>Alphaproteobacteria</taxon>
        <taxon>Holosporales</taxon>
        <taxon>Holosporaceae</taxon>
        <taxon>Holospora</taxon>
    </lineage>
</organism>
<dbReference type="EMBL" id="ARPM03000192">
    <property type="protein sequence ID" value="ETZ04488.1"/>
    <property type="molecule type" value="Genomic_DNA"/>
</dbReference>
<keyword evidence="2" id="KW-1185">Reference proteome</keyword>
<dbReference type="InterPro" id="IPR036388">
    <property type="entry name" value="WH-like_DNA-bd_sf"/>
</dbReference>
<dbReference type="Pfam" id="PF13412">
    <property type="entry name" value="HTH_24"/>
    <property type="match status" value="1"/>
</dbReference>
<evidence type="ECO:0000313" key="1">
    <source>
        <dbReference type="EMBL" id="ETZ04488.1"/>
    </source>
</evidence>
<protein>
    <submittedName>
        <fullName evidence="1">EPS-associated transcriptional regulator, MarR family</fullName>
    </submittedName>
</protein>
<sequence>MAAFQDTCEQTEQKVMVHLLSEIERNPSFTQRGLAGELNIALGLMNQYLKRCVTKGWVRASQVSPRRITYFLTPEGFIEKSHMVKDYLARSMTFFRDARAQCEEAFEHCKAQGWLKIALVGEGDLADIAKLVASGSDFTIDVVSTKADLKKYDAVIITDVMNPQGTYDAIKHKVEYHRLLTLNLLHISKGLS</sequence>
<dbReference type="RefSeq" id="WP_006294512.1">
    <property type="nucleotide sequence ID" value="NZ_ARPM03000192.1"/>
</dbReference>
<reference evidence="1 2" key="1">
    <citation type="journal article" date="2013" name="Genome Announc.">
        <title>Draft Genome Sequence of Holospora undulata Strain HU1, a Micronucleus-Specific Symbiont of the Ciliate Paramecium caudatum.</title>
        <authorList>
            <person name="Dohra H."/>
            <person name="Suzuki H."/>
            <person name="Suzuki T."/>
            <person name="Tanaka K."/>
            <person name="Fujishima M."/>
        </authorList>
    </citation>
    <scope>NUCLEOTIDE SEQUENCE [LARGE SCALE GENOMIC DNA]</scope>
    <source>
        <strain evidence="1 2">HU1</strain>
    </source>
</reference>
<accession>A0A061JH13</accession>
<dbReference type="AlphaFoldDB" id="A0A061JH13"/>
<dbReference type="Gene3D" id="1.10.10.10">
    <property type="entry name" value="Winged helix-like DNA-binding domain superfamily/Winged helix DNA-binding domain"/>
    <property type="match status" value="1"/>
</dbReference>
<proteinExistence type="predicted"/>
<name>A0A061JH13_9PROT</name>
<dbReference type="Proteomes" id="UP000026922">
    <property type="component" value="Unassembled WGS sequence"/>
</dbReference>